<feature type="region of interest" description="Disordered" evidence="1">
    <location>
        <begin position="80"/>
        <end position="109"/>
    </location>
</feature>
<evidence type="ECO:0000313" key="4">
    <source>
        <dbReference type="EMBL" id="TFJ87823.1"/>
    </source>
</evidence>
<evidence type="ECO:0000256" key="2">
    <source>
        <dbReference type="SAM" id="Phobius"/>
    </source>
</evidence>
<keyword evidence="2" id="KW-0812">Transmembrane</keyword>
<comment type="caution">
    <text evidence="4">The sequence shown here is derived from an EMBL/GenBank/DDBJ whole genome shotgun (WGS) entry which is preliminary data.</text>
</comment>
<gene>
    <name evidence="4" type="ORF">NSK_001170</name>
</gene>
<organism evidence="4 5">
    <name type="scientific">Nannochloropsis salina CCMP1776</name>
    <dbReference type="NCBI Taxonomy" id="1027361"/>
    <lineage>
        <taxon>Eukaryota</taxon>
        <taxon>Sar</taxon>
        <taxon>Stramenopiles</taxon>
        <taxon>Ochrophyta</taxon>
        <taxon>Eustigmatophyceae</taxon>
        <taxon>Eustigmatales</taxon>
        <taxon>Monodopsidaceae</taxon>
        <taxon>Microchloropsis</taxon>
        <taxon>Microchloropsis salina</taxon>
    </lineage>
</organism>
<feature type="domain" description="RAP" evidence="3">
    <location>
        <begin position="500"/>
        <end position="559"/>
    </location>
</feature>
<evidence type="ECO:0000259" key="3">
    <source>
        <dbReference type="PROSITE" id="PS51286"/>
    </source>
</evidence>
<proteinExistence type="predicted"/>
<feature type="region of interest" description="Disordered" evidence="1">
    <location>
        <begin position="474"/>
        <end position="494"/>
    </location>
</feature>
<dbReference type="Proteomes" id="UP000355283">
    <property type="component" value="Unassembled WGS sequence"/>
</dbReference>
<name>A0A4D9DCJ9_9STRA</name>
<dbReference type="AlphaFoldDB" id="A0A4D9DCJ9"/>
<dbReference type="OrthoDB" id="413408at2759"/>
<dbReference type="InterPro" id="IPR013584">
    <property type="entry name" value="RAP"/>
</dbReference>
<feature type="compositionally biased region" description="Basic and acidic residues" evidence="1">
    <location>
        <begin position="372"/>
        <end position="382"/>
    </location>
</feature>
<protein>
    <recommendedName>
        <fullName evidence="3">RAP domain-containing protein</fullName>
    </recommendedName>
</protein>
<evidence type="ECO:0000256" key="1">
    <source>
        <dbReference type="SAM" id="MobiDB-lite"/>
    </source>
</evidence>
<dbReference type="EMBL" id="SDOX01000005">
    <property type="protein sequence ID" value="TFJ87823.1"/>
    <property type="molecule type" value="Genomic_DNA"/>
</dbReference>
<accession>A0A4D9DCJ9</accession>
<dbReference type="PROSITE" id="PS51286">
    <property type="entry name" value="RAP"/>
    <property type="match status" value="1"/>
</dbReference>
<feature type="transmembrane region" description="Helical" evidence="2">
    <location>
        <begin position="21"/>
        <end position="39"/>
    </location>
</feature>
<evidence type="ECO:0000313" key="5">
    <source>
        <dbReference type="Proteomes" id="UP000355283"/>
    </source>
</evidence>
<keyword evidence="2" id="KW-1133">Transmembrane helix</keyword>
<keyword evidence="2" id="KW-0472">Membrane</keyword>
<reference evidence="4 5" key="1">
    <citation type="submission" date="2019-01" db="EMBL/GenBank/DDBJ databases">
        <title>Nuclear Genome Assembly of the Microalgal Biofuel strain Nannochloropsis salina CCMP1776.</title>
        <authorList>
            <person name="Hovde B."/>
        </authorList>
    </citation>
    <scope>NUCLEOTIDE SEQUENCE [LARGE SCALE GENOMIC DNA]</scope>
    <source>
        <strain evidence="4 5">CCMP1776</strain>
    </source>
</reference>
<dbReference type="Pfam" id="PF08373">
    <property type="entry name" value="RAP"/>
    <property type="match status" value="1"/>
</dbReference>
<keyword evidence="5" id="KW-1185">Reference proteome</keyword>
<sequence>MRVLPSRERQLGVSCIRRISTRALAFLGVGLILGSLLSVHSCASPHRSRGFLFVTTSTASATASSSYKFYTSRLFGRKKAGRTKGDCADDGLPGGSSLEKKTAPFSPSDAHVASATATSTITSLIGRSDKVEVLRTIESLPSICLDGVTVAAAWDRLAQRTVPAGPRAPHLPPLHNDRAFHILLERTRTLLPDLSPGHCAAVVGNLAKLRYRPDDSFLSALLVSCRSRAEAQTFGQAAHLISGLARLDYDFEEEELGRLACLMEERLLTMEKDTLHPESLSMGLWALAVLGPLGDPSREKLRNWLVEAAIDRLASAHAEATAAGFGQGPVLSEGKAKNLVRICRLLRTALLFLSDPEVGQSGKKVSGTSDGWEGKAVEEGRRTAKTPSLASLSRPAPALSPCYPLALSNDDLNLSAFAKLRLCVGQVWLDLGAWVDPVRSSRLQMEVESTLRSGGAYCTGEWEDEMVTVDVALHPRPMSGGEDAEGARDDGRGGRRVRPVALEVDGPSHFFVNQPQRPTGDTKIKHQALHLGGQWSAVISLAHFEWPKSSKQQLAIVKKKIAQTGLEPKDFFR</sequence>
<dbReference type="SMART" id="SM00952">
    <property type="entry name" value="RAP"/>
    <property type="match status" value="1"/>
</dbReference>
<feature type="region of interest" description="Disordered" evidence="1">
    <location>
        <begin position="359"/>
        <end position="392"/>
    </location>
</feature>